<reference evidence="1 2" key="1">
    <citation type="submission" date="2019-11" db="EMBL/GenBank/DDBJ databases">
        <title>Acidiferrimicrobium australis gen. nov., sp. nov., an acidophilic and obligately heterotrophic, member of the Actinobacteria that catalyses dissimilatory oxido- reduction of iron isolated from metal-rich acidic water in Chile.</title>
        <authorList>
            <person name="Gonzalez D."/>
            <person name="Huber K."/>
            <person name="Hedrich S."/>
            <person name="Rojas-Villalobos C."/>
            <person name="Quatrini R."/>
            <person name="Dinamarca M.A."/>
            <person name="Schwarz A."/>
            <person name="Canales C."/>
            <person name="Nancucheo I."/>
        </authorList>
    </citation>
    <scope>NUCLEOTIDE SEQUENCE [LARGE SCALE GENOMIC DNA]</scope>
    <source>
        <strain evidence="1 2">USS-CCA1</strain>
    </source>
</reference>
<evidence type="ECO:0000313" key="1">
    <source>
        <dbReference type="EMBL" id="MST31827.1"/>
    </source>
</evidence>
<name>A0ABW9QR87_9ACTN</name>
<protein>
    <recommendedName>
        <fullName evidence="3">BFN domain-containing protein</fullName>
    </recommendedName>
</protein>
<sequence length="79" mass="8258">MEGTELEILVGVEAVGSDGGVILTTPALDRVSVVMLDRRPIPVLPLPTLQAVLEATGRRERAAMVREALGRDAPGPPGC</sequence>
<dbReference type="Proteomes" id="UP000437736">
    <property type="component" value="Unassembled WGS sequence"/>
</dbReference>
<organism evidence="1 2">
    <name type="scientific">Acidiferrimicrobium australe</name>
    <dbReference type="NCBI Taxonomy" id="2664430"/>
    <lineage>
        <taxon>Bacteria</taxon>
        <taxon>Bacillati</taxon>
        <taxon>Actinomycetota</taxon>
        <taxon>Acidimicrobiia</taxon>
        <taxon>Acidimicrobiales</taxon>
        <taxon>Acidimicrobiaceae</taxon>
        <taxon>Acidiferrimicrobium</taxon>
    </lineage>
</organism>
<accession>A0ABW9QR87</accession>
<proteinExistence type="predicted"/>
<keyword evidence="2" id="KW-1185">Reference proteome</keyword>
<evidence type="ECO:0008006" key="3">
    <source>
        <dbReference type="Google" id="ProtNLM"/>
    </source>
</evidence>
<evidence type="ECO:0000313" key="2">
    <source>
        <dbReference type="Proteomes" id="UP000437736"/>
    </source>
</evidence>
<dbReference type="EMBL" id="WJHE01000150">
    <property type="protein sequence ID" value="MST31827.1"/>
    <property type="molecule type" value="Genomic_DNA"/>
</dbReference>
<gene>
    <name evidence="1" type="ORF">GHK86_03680</name>
</gene>
<comment type="caution">
    <text evidence="1">The sequence shown here is derived from an EMBL/GenBank/DDBJ whole genome shotgun (WGS) entry which is preliminary data.</text>
</comment>